<evidence type="ECO:0000256" key="2">
    <source>
        <dbReference type="ARBA" id="ARBA00022490"/>
    </source>
</evidence>
<dbReference type="InterPro" id="IPR036322">
    <property type="entry name" value="WD40_repeat_dom_sf"/>
</dbReference>
<keyword evidence="2" id="KW-0963">Cytoplasm</keyword>
<evidence type="ECO:0000256" key="9">
    <source>
        <dbReference type="SAM" id="MobiDB-lite"/>
    </source>
</evidence>
<evidence type="ECO:0000256" key="7">
    <source>
        <dbReference type="ARBA" id="ARBA00040154"/>
    </source>
</evidence>
<evidence type="ECO:0000256" key="4">
    <source>
        <dbReference type="ARBA" id="ARBA00022694"/>
    </source>
</evidence>
<dbReference type="InterPro" id="IPR051973">
    <property type="entry name" value="tRNA_Anticodon_Mtase-Reg"/>
</dbReference>
<comment type="similarity">
    <text evidence="6">Belongs to the WD repeat WDR6 family.</text>
</comment>
<keyword evidence="5" id="KW-0677">Repeat</keyword>
<name>A0A0B7B7J5_9EUPU</name>
<evidence type="ECO:0000256" key="6">
    <source>
        <dbReference type="ARBA" id="ARBA00038255"/>
    </source>
</evidence>
<evidence type="ECO:0000256" key="5">
    <source>
        <dbReference type="ARBA" id="ARBA00022737"/>
    </source>
</evidence>
<dbReference type="PROSITE" id="PS00678">
    <property type="entry name" value="WD_REPEATS_1"/>
    <property type="match status" value="1"/>
</dbReference>
<reference evidence="10" key="1">
    <citation type="submission" date="2014-12" db="EMBL/GenBank/DDBJ databases">
        <title>Insight into the proteome of Arion vulgaris.</title>
        <authorList>
            <person name="Aradska J."/>
            <person name="Bulat T."/>
            <person name="Smidak R."/>
            <person name="Sarate P."/>
            <person name="Gangsoo J."/>
            <person name="Sialana F."/>
            <person name="Bilban M."/>
            <person name="Lubec G."/>
        </authorList>
    </citation>
    <scope>NUCLEOTIDE SEQUENCE</scope>
    <source>
        <tissue evidence="10">Skin</tissue>
    </source>
</reference>
<feature type="non-terminal residue" evidence="10">
    <location>
        <position position="1"/>
    </location>
</feature>
<evidence type="ECO:0000256" key="3">
    <source>
        <dbReference type="ARBA" id="ARBA00022574"/>
    </source>
</evidence>
<dbReference type="InterPro" id="IPR019775">
    <property type="entry name" value="WD40_repeat_CS"/>
</dbReference>
<proteinExistence type="inferred from homology"/>
<organism evidence="10">
    <name type="scientific">Arion vulgaris</name>
    <dbReference type="NCBI Taxonomy" id="1028688"/>
    <lineage>
        <taxon>Eukaryota</taxon>
        <taxon>Metazoa</taxon>
        <taxon>Spiralia</taxon>
        <taxon>Lophotrochozoa</taxon>
        <taxon>Mollusca</taxon>
        <taxon>Gastropoda</taxon>
        <taxon>Heterobranchia</taxon>
        <taxon>Euthyneura</taxon>
        <taxon>Panpulmonata</taxon>
        <taxon>Eupulmonata</taxon>
        <taxon>Stylommatophora</taxon>
        <taxon>Helicina</taxon>
        <taxon>Arionoidea</taxon>
        <taxon>Arionidae</taxon>
        <taxon>Arion</taxon>
    </lineage>
</organism>
<dbReference type="SMART" id="SM00320">
    <property type="entry name" value="WD40"/>
    <property type="match status" value="2"/>
</dbReference>
<keyword evidence="4" id="KW-0819">tRNA processing</keyword>
<dbReference type="InterPro" id="IPR015943">
    <property type="entry name" value="WD40/YVTN_repeat-like_dom_sf"/>
</dbReference>
<dbReference type="PANTHER" id="PTHR14344:SF3">
    <property type="entry name" value="WD REPEAT-CONTAINING PROTEIN 6"/>
    <property type="match status" value="1"/>
</dbReference>
<feature type="compositionally biased region" description="Acidic residues" evidence="9">
    <location>
        <begin position="134"/>
        <end position="146"/>
    </location>
</feature>
<accession>A0A0B7B7J5</accession>
<dbReference type="EMBL" id="HACG01041210">
    <property type="protein sequence ID" value="CEK88075.1"/>
    <property type="molecule type" value="Transcribed_RNA"/>
</dbReference>
<comment type="subcellular location">
    <subcellularLocation>
        <location evidence="1">Cytoplasm</location>
    </subcellularLocation>
</comment>
<dbReference type="Gene3D" id="2.130.10.10">
    <property type="entry name" value="YVTN repeat-like/Quinoprotein amine dehydrogenase"/>
    <property type="match status" value="1"/>
</dbReference>
<dbReference type="GO" id="GO:0005737">
    <property type="term" value="C:cytoplasm"/>
    <property type="evidence" value="ECO:0007669"/>
    <property type="project" value="UniProtKB-SubCell"/>
</dbReference>
<dbReference type="GO" id="GO:0030488">
    <property type="term" value="P:tRNA methylation"/>
    <property type="evidence" value="ECO:0007669"/>
    <property type="project" value="TreeGrafter"/>
</dbReference>
<dbReference type="PROSITE" id="PS50082">
    <property type="entry name" value="WD_REPEATS_2"/>
    <property type="match status" value="1"/>
</dbReference>
<feature type="region of interest" description="Disordered" evidence="9">
    <location>
        <begin position="118"/>
        <end position="150"/>
    </location>
</feature>
<dbReference type="AlphaFoldDB" id="A0A0B7B7J5"/>
<evidence type="ECO:0000256" key="8">
    <source>
        <dbReference type="PROSITE-ProRule" id="PRU00221"/>
    </source>
</evidence>
<gene>
    <name evidence="10" type="primary">ORF163040</name>
</gene>
<sequence>LTDLSNEYQDKMSTIDKVLMTEYIEHLSKLHILSCAGSDGVFRIFAFDEHTRIFTSLVDSTYHQSCILKVLHYVHYSDLKHYSYTVSAATNGCIVFWSLNSFITKLITDALAQKSKSYTESEKGGSSTGSGSCDDTEDGDEEEEDASGVNHRDWEPLLSLKVHQSGVNSLHILQVSESQLLLASGGDDNAVTVQLLEVSDSGMKVVAKVTKEDAHAAQVTGIHLISSTLVVSASIDQRVCVWNIKQTSGIDMQLQLMACKYISVADISSMSVYIHRNSVYLGIGGEGLCLYKLGTEDVISQ</sequence>
<feature type="repeat" description="WD" evidence="8">
    <location>
        <begin position="212"/>
        <end position="252"/>
    </location>
</feature>
<dbReference type="Pfam" id="PF00400">
    <property type="entry name" value="WD40"/>
    <property type="match status" value="2"/>
</dbReference>
<evidence type="ECO:0000256" key="1">
    <source>
        <dbReference type="ARBA" id="ARBA00004496"/>
    </source>
</evidence>
<dbReference type="PANTHER" id="PTHR14344">
    <property type="entry name" value="WD REPEAT PROTEIN"/>
    <property type="match status" value="1"/>
</dbReference>
<dbReference type="SUPFAM" id="SSF50978">
    <property type="entry name" value="WD40 repeat-like"/>
    <property type="match status" value="1"/>
</dbReference>
<keyword evidence="3 8" id="KW-0853">WD repeat</keyword>
<dbReference type="InterPro" id="IPR001680">
    <property type="entry name" value="WD40_rpt"/>
</dbReference>
<evidence type="ECO:0000313" key="10">
    <source>
        <dbReference type="EMBL" id="CEK88075.1"/>
    </source>
</evidence>
<protein>
    <recommendedName>
        <fullName evidence="7">tRNA (34-2'-O)-methyltransferase regulator WDR6</fullName>
    </recommendedName>
</protein>